<organism evidence="1 2">
    <name type="scientific">Folsomia candida</name>
    <name type="common">Springtail</name>
    <dbReference type="NCBI Taxonomy" id="158441"/>
    <lineage>
        <taxon>Eukaryota</taxon>
        <taxon>Metazoa</taxon>
        <taxon>Ecdysozoa</taxon>
        <taxon>Arthropoda</taxon>
        <taxon>Hexapoda</taxon>
        <taxon>Collembola</taxon>
        <taxon>Entomobryomorpha</taxon>
        <taxon>Isotomoidea</taxon>
        <taxon>Isotomidae</taxon>
        <taxon>Proisotominae</taxon>
        <taxon>Folsomia</taxon>
    </lineage>
</organism>
<dbReference type="AlphaFoldDB" id="A0A226DGA4"/>
<dbReference type="Proteomes" id="UP000198287">
    <property type="component" value="Unassembled WGS sequence"/>
</dbReference>
<protein>
    <submittedName>
        <fullName evidence="1">Mariner Mos1 transposase</fullName>
    </submittedName>
</protein>
<evidence type="ECO:0000313" key="2">
    <source>
        <dbReference type="Proteomes" id="UP000198287"/>
    </source>
</evidence>
<name>A0A226DGA4_FOLCA</name>
<dbReference type="Gene3D" id="3.30.420.10">
    <property type="entry name" value="Ribonuclease H-like superfamily/Ribonuclease H"/>
    <property type="match status" value="1"/>
</dbReference>
<keyword evidence="2" id="KW-1185">Reference proteome</keyword>
<proteinExistence type="predicted"/>
<sequence>MSHAMLWMEHDESAVDFTHREYISGVKSKFIVTLDEAWFYLGNCNGKRRICYRKLGQKVPPNWVVPRLESNFDKFMVVGALSGKGTLPLHKVPPKVKINSDYYIEKVLKPLLEIEIPKLYGNETSKVVVHHDQAPSHTSRKTAAYVADLKRRLGITIIPTKDIPVKSPDISPMDFYGFGFLKQRLFKRKPRTLEGRGGGEAVTAFLNLNIHRKVPMCVCPILYGASLTALKKKTGGTSPIAGSAPWVGQKSGPTLLVRIETSPPWHADANDVIARAFRSAEVLCVGESPNCSRQDGKKTDDMTLVPWKRGKSLVWDSTCADTFAPSHLPYTVRHKGAPANMAEDTKKRKHAFFQDRFPLCPLQWRQRLLVKRGTFPHQIYLSKDCCKSRPAQRLHPPTPTLLLRKLIVANQRRNVASILGTLPTGK</sequence>
<dbReference type="GO" id="GO:0003676">
    <property type="term" value="F:nucleic acid binding"/>
    <property type="evidence" value="ECO:0007669"/>
    <property type="project" value="InterPro"/>
</dbReference>
<reference evidence="1 2" key="1">
    <citation type="submission" date="2015-12" db="EMBL/GenBank/DDBJ databases">
        <title>The genome of Folsomia candida.</title>
        <authorList>
            <person name="Faddeeva A."/>
            <person name="Derks M.F."/>
            <person name="Anvar Y."/>
            <person name="Smit S."/>
            <person name="Van Straalen N."/>
            <person name="Roelofs D."/>
        </authorList>
    </citation>
    <scope>NUCLEOTIDE SEQUENCE [LARGE SCALE GENOMIC DNA]</scope>
    <source>
        <strain evidence="1 2">VU population</strain>
        <tissue evidence="1">Whole body</tissue>
    </source>
</reference>
<comment type="caution">
    <text evidence="1">The sequence shown here is derived from an EMBL/GenBank/DDBJ whole genome shotgun (WGS) entry which is preliminary data.</text>
</comment>
<gene>
    <name evidence="1" type="ORF">Fcan01_22205</name>
</gene>
<dbReference type="EMBL" id="LNIX01000023">
    <property type="protein sequence ID" value="OXA43226.1"/>
    <property type="molecule type" value="Genomic_DNA"/>
</dbReference>
<evidence type="ECO:0000313" key="1">
    <source>
        <dbReference type="EMBL" id="OXA43226.1"/>
    </source>
</evidence>
<dbReference type="OrthoDB" id="7485566at2759"/>
<accession>A0A226DGA4</accession>
<dbReference type="InterPro" id="IPR036397">
    <property type="entry name" value="RNaseH_sf"/>
</dbReference>